<feature type="region of interest" description="Disordered" evidence="1">
    <location>
        <begin position="36"/>
        <end position="60"/>
    </location>
</feature>
<protein>
    <submittedName>
        <fullName evidence="2">Uncharacterized protein</fullName>
    </submittedName>
</protein>
<proteinExistence type="predicted"/>
<gene>
    <name evidence="2" type="ORF">CRHIZ90672A_00009278</name>
</gene>
<name>A0A9N9YNK8_9HYPO</name>
<accession>A0A9N9YNK8</accession>
<comment type="caution">
    <text evidence="2">The sequence shown here is derived from an EMBL/GenBank/DDBJ whole genome shotgun (WGS) entry which is preliminary data.</text>
</comment>
<sequence>MGHESHVVCLRILMFIINPRSVNEFRTSPISVECSNPAELREDGGKAVSGNTPEDSGGVACSGNAIEAIWSHSVE</sequence>
<dbReference type="AlphaFoldDB" id="A0A9N9YNK8"/>
<reference evidence="2" key="1">
    <citation type="submission" date="2021-10" db="EMBL/GenBank/DDBJ databases">
        <authorList>
            <person name="Piombo E."/>
        </authorList>
    </citation>
    <scope>NUCLEOTIDE SEQUENCE</scope>
</reference>
<organism evidence="2 3">
    <name type="scientific">Clonostachys rhizophaga</name>
    <dbReference type="NCBI Taxonomy" id="160324"/>
    <lineage>
        <taxon>Eukaryota</taxon>
        <taxon>Fungi</taxon>
        <taxon>Dikarya</taxon>
        <taxon>Ascomycota</taxon>
        <taxon>Pezizomycotina</taxon>
        <taxon>Sordariomycetes</taxon>
        <taxon>Hypocreomycetidae</taxon>
        <taxon>Hypocreales</taxon>
        <taxon>Bionectriaceae</taxon>
        <taxon>Clonostachys</taxon>
    </lineage>
</organism>
<evidence type="ECO:0000313" key="2">
    <source>
        <dbReference type="EMBL" id="CAH0034453.1"/>
    </source>
</evidence>
<dbReference type="EMBL" id="CABFNQ020000750">
    <property type="protein sequence ID" value="CAH0034453.1"/>
    <property type="molecule type" value="Genomic_DNA"/>
</dbReference>
<keyword evidence="3" id="KW-1185">Reference proteome</keyword>
<evidence type="ECO:0000313" key="3">
    <source>
        <dbReference type="Proteomes" id="UP000696573"/>
    </source>
</evidence>
<dbReference type="Proteomes" id="UP000696573">
    <property type="component" value="Unassembled WGS sequence"/>
</dbReference>
<evidence type="ECO:0000256" key="1">
    <source>
        <dbReference type="SAM" id="MobiDB-lite"/>
    </source>
</evidence>